<organism evidence="2 3">
    <name type="scientific">Brassica carinata</name>
    <name type="common">Ethiopian mustard</name>
    <name type="synonym">Abyssinian cabbage</name>
    <dbReference type="NCBI Taxonomy" id="52824"/>
    <lineage>
        <taxon>Eukaryota</taxon>
        <taxon>Viridiplantae</taxon>
        <taxon>Streptophyta</taxon>
        <taxon>Embryophyta</taxon>
        <taxon>Tracheophyta</taxon>
        <taxon>Spermatophyta</taxon>
        <taxon>Magnoliopsida</taxon>
        <taxon>eudicotyledons</taxon>
        <taxon>Gunneridae</taxon>
        <taxon>Pentapetalae</taxon>
        <taxon>rosids</taxon>
        <taxon>malvids</taxon>
        <taxon>Brassicales</taxon>
        <taxon>Brassicaceae</taxon>
        <taxon>Brassiceae</taxon>
        <taxon>Brassica</taxon>
    </lineage>
</organism>
<keyword evidence="3" id="KW-1185">Reference proteome</keyword>
<feature type="region of interest" description="Disordered" evidence="1">
    <location>
        <begin position="57"/>
        <end position="110"/>
    </location>
</feature>
<name>A0A8X7QS91_BRACI</name>
<evidence type="ECO:0000256" key="1">
    <source>
        <dbReference type="SAM" id="MobiDB-lite"/>
    </source>
</evidence>
<accession>A0A8X7QS91</accession>
<reference evidence="2 3" key="1">
    <citation type="submission" date="2020-02" db="EMBL/GenBank/DDBJ databases">
        <authorList>
            <person name="Ma Q."/>
            <person name="Huang Y."/>
            <person name="Song X."/>
            <person name="Pei D."/>
        </authorList>
    </citation>
    <scope>NUCLEOTIDE SEQUENCE [LARGE SCALE GENOMIC DNA]</scope>
    <source>
        <strain evidence="2">Sxm20200214</strain>
        <tissue evidence="2">Leaf</tissue>
    </source>
</reference>
<feature type="compositionally biased region" description="Basic and acidic residues" evidence="1">
    <location>
        <begin position="70"/>
        <end position="93"/>
    </location>
</feature>
<dbReference type="OrthoDB" id="1113151at2759"/>
<dbReference type="EMBL" id="JAAMPC010000012">
    <property type="protein sequence ID" value="KAG2275764.1"/>
    <property type="molecule type" value="Genomic_DNA"/>
</dbReference>
<sequence length="110" mass="12494">MALEDHDDESQATPRDIELLNRLDAHQSQVTELHKARERIENPELLSEVQSVKDKLDEYSKQLGQSPEKLGARSRESCPLRRESSSRQEEQETAKVSNSSSTYASLRGAR</sequence>
<feature type="compositionally biased region" description="Polar residues" evidence="1">
    <location>
        <begin position="94"/>
        <end position="104"/>
    </location>
</feature>
<comment type="caution">
    <text evidence="2">The sequence shown here is derived from an EMBL/GenBank/DDBJ whole genome shotgun (WGS) entry which is preliminary data.</text>
</comment>
<evidence type="ECO:0000313" key="3">
    <source>
        <dbReference type="Proteomes" id="UP000886595"/>
    </source>
</evidence>
<dbReference type="Proteomes" id="UP000886595">
    <property type="component" value="Unassembled WGS sequence"/>
</dbReference>
<proteinExistence type="predicted"/>
<dbReference type="AlphaFoldDB" id="A0A8X7QS91"/>
<evidence type="ECO:0000313" key="2">
    <source>
        <dbReference type="EMBL" id="KAG2275764.1"/>
    </source>
</evidence>
<gene>
    <name evidence="2" type="ORF">Bca52824_058319</name>
</gene>
<protein>
    <submittedName>
        <fullName evidence="2">Uncharacterized protein</fullName>
    </submittedName>
</protein>